<dbReference type="RefSeq" id="WP_346158316.1">
    <property type="nucleotide sequence ID" value="NZ_BAAATE010000087.1"/>
</dbReference>
<evidence type="ECO:0000313" key="2">
    <source>
        <dbReference type="Proteomes" id="UP001501666"/>
    </source>
</evidence>
<organism evidence="1 2">
    <name type="scientific">Nonomuraea recticatena</name>
    <dbReference type="NCBI Taxonomy" id="46178"/>
    <lineage>
        <taxon>Bacteria</taxon>
        <taxon>Bacillati</taxon>
        <taxon>Actinomycetota</taxon>
        <taxon>Actinomycetes</taxon>
        <taxon>Streptosporangiales</taxon>
        <taxon>Streptosporangiaceae</taxon>
        <taxon>Nonomuraea</taxon>
    </lineage>
</organism>
<evidence type="ECO:0000313" key="1">
    <source>
        <dbReference type="EMBL" id="GAA2702754.1"/>
    </source>
</evidence>
<keyword evidence="2" id="KW-1185">Reference proteome</keyword>
<proteinExistence type="predicted"/>
<protein>
    <submittedName>
        <fullName evidence="1">Uncharacterized protein</fullName>
    </submittedName>
</protein>
<name>A0ABP6G0H3_9ACTN</name>
<gene>
    <name evidence="1" type="ORF">GCM10010412_100900</name>
</gene>
<comment type="caution">
    <text evidence="1">The sequence shown here is derived from an EMBL/GenBank/DDBJ whole genome shotgun (WGS) entry which is preliminary data.</text>
</comment>
<reference evidence="2" key="1">
    <citation type="journal article" date="2019" name="Int. J. Syst. Evol. Microbiol.">
        <title>The Global Catalogue of Microorganisms (GCM) 10K type strain sequencing project: providing services to taxonomists for standard genome sequencing and annotation.</title>
        <authorList>
            <consortium name="The Broad Institute Genomics Platform"/>
            <consortium name="The Broad Institute Genome Sequencing Center for Infectious Disease"/>
            <person name="Wu L."/>
            <person name="Ma J."/>
        </authorList>
    </citation>
    <scope>NUCLEOTIDE SEQUENCE [LARGE SCALE GENOMIC DNA]</scope>
    <source>
        <strain evidence="2">JCM 6835</strain>
    </source>
</reference>
<sequence>MTRPLWLLIAAAGLIAVSASVVALVWAPGEDAVRCLLLSGIITAFGCARASEEGSGGEP</sequence>
<dbReference type="Proteomes" id="UP001501666">
    <property type="component" value="Unassembled WGS sequence"/>
</dbReference>
<dbReference type="EMBL" id="BAAATE010000087">
    <property type="protein sequence ID" value="GAA2702754.1"/>
    <property type="molecule type" value="Genomic_DNA"/>
</dbReference>
<accession>A0ABP6G0H3</accession>